<gene>
    <name evidence="6" type="ORF">SAMN05443668_110150</name>
</gene>
<organism evidence="6 7">
    <name type="scientific">Cryptosporangium aurantiacum</name>
    <dbReference type="NCBI Taxonomy" id="134849"/>
    <lineage>
        <taxon>Bacteria</taxon>
        <taxon>Bacillati</taxon>
        <taxon>Actinomycetota</taxon>
        <taxon>Actinomycetes</taxon>
        <taxon>Cryptosporangiales</taxon>
        <taxon>Cryptosporangiaceae</taxon>
        <taxon>Cryptosporangium</taxon>
    </lineage>
</organism>
<dbReference type="Proteomes" id="UP000184440">
    <property type="component" value="Unassembled WGS sequence"/>
</dbReference>
<dbReference type="Pfam" id="PF06441">
    <property type="entry name" value="EHN"/>
    <property type="match status" value="1"/>
</dbReference>
<evidence type="ECO:0000256" key="4">
    <source>
        <dbReference type="PIRSR" id="PIRSR001112-1"/>
    </source>
</evidence>
<feature type="active site" description="Nucleophile" evidence="4">
    <location>
        <position position="169"/>
    </location>
</feature>
<dbReference type="PANTHER" id="PTHR21661">
    <property type="entry name" value="EPOXIDE HYDROLASE 1-RELATED"/>
    <property type="match status" value="1"/>
</dbReference>
<dbReference type="OrthoDB" id="4654311at2"/>
<reference evidence="6 7" key="1">
    <citation type="submission" date="2016-11" db="EMBL/GenBank/DDBJ databases">
        <authorList>
            <person name="Jaros S."/>
            <person name="Januszkiewicz K."/>
            <person name="Wedrychowicz H."/>
        </authorList>
    </citation>
    <scope>NUCLEOTIDE SEQUENCE [LARGE SCALE GENOMIC DNA]</scope>
    <source>
        <strain evidence="6 7">DSM 46144</strain>
    </source>
</reference>
<dbReference type="STRING" id="134849.SAMN05443668_110150"/>
<sequence length="365" mass="40898">MTITPFRIDVPQSELDDLAQRLRNLRWPTQVPDVGWSRGVPTAWVAELVEQWTTSYDWRAIERRLNEHPQFTTEIDGQRIHFLHIRSPHEDALPLILLHGWPGSVVEFLDVIEPLINSDEPFHLVIPSHPNFGFTGAAGVGWDARRIATAYAELMARLGYERYGVQGGDFGAIIGPDLGRVAPERVVGVHVNAATVGFIPFDETPTDVSESEAVRLQRLQQFMADGNGYFQVQATRPHTLGFALADSPVGQLAWIGEKFHDWAHPAGSIAATHVLDHATLYWLTNTGASSAQMYYESMHSKDWPTPSTVPTGVANFAEDIAIRRYAEPLNTIVHWEEYEEGGHFAALEVPEVFVAEVRAFFRTVR</sequence>
<name>A0A1M7RDA3_9ACTN</name>
<feature type="domain" description="Epoxide hydrolase N-terminal" evidence="5">
    <location>
        <begin position="3"/>
        <end position="108"/>
    </location>
</feature>
<evidence type="ECO:0000313" key="7">
    <source>
        <dbReference type="Proteomes" id="UP000184440"/>
    </source>
</evidence>
<evidence type="ECO:0000256" key="2">
    <source>
        <dbReference type="ARBA" id="ARBA00022797"/>
    </source>
</evidence>
<evidence type="ECO:0000256" key="3">
    <source>
        <dbReference type="ARBA" id="ARBA00022801"/>
    </source>
</evidence>
<dbReference type="RefSeq" id="WP_073261240.1">
    <property type="nucleotide sequence ID" value="NZ_FRCS01000010.1"/>
</dbReference>
<proteinExistence type="inferred from homology"/>
<keyword evidence="2" id="KW-0058">Aromatic hydrocarbons catabolism</keyword>
<dbReference type="AlphaFoldDB" id="A0A1M7RDA3"/>
<evidence type="ECO:0000313" key="6">
    <source>
        <dbReference type="EMBL" id="SHN44287.1"/>
    </source>
</evidence>
<protein>
    <submittedName>
        <fullName evidence="6">Pimeloyl-ACP methyl ester carboxylesterase</fullName>
    </submittedName>
</protein>
<dbReference type="PRINTS" id="PR00412">
    <property type="entry name" value="EPOXHYDRLASE"/>
</dbReference>
<dbReference type="PANTHER" id="PTHR21661:SF35">
    <property type="entry name" value="EPOXIDE HYDROLASE"/>
    <property type="match status" value="1"/>
</dbReference>
<evidence type="ECO:0000256" key="1">
    <source>
        <dbReference type="ARBA" id="ARBA00010088"/>
    </source>
</evidence>
<dbReference type="InterPro" id="IPR029058">
    <property type="entry name" value="AB_hydrolase_fold"/>
</dbReference>
<dbReference type="PIRSF" id="PIRSF001112">
    <property type="entry name" value="Epoxide_hydrolase"/>
    <property type="match status" value="1"/>
</dbReference>
<feature type="active site" description="Proton donor" evidence="4">
    <location>
        <position position="294"/>
    </location>
</feature>
<dbReference type="SUPFAM" id="SSF53474">
    <property type="entry name" value="alpha/beta-Hydrolases"/>
    <property type="match status" value="1"/>
</dbReference>
<feature type="active site" description="Proton acceptor" evidence="4">
    <location>
        <position position="343"/>
    </location>
</feature>
<accession>A0A1M7RDA3</accession>
<dbReference type="GO" id="GO:0004301">
    <property type="term" value="F:epoxide hydrolase activity"/>
    <property type="evidence" value="ECO:0007669"/>
    <property type="project" value="TreeGrafter"/>
</dbReference>
<dbReference type="InterPro" id="IPR016292">
    <property type="entry name" value="Epoxide_hydrolase"/>
</dbReference>
<dbReference type="InterPro" id="IPR000639">
    <property type="entry name" value="Epox_hydrolase-like"/>
</dbReference>
<keyword evidence="7" id="KW-1185">Reference proteome</keyword>
<comment type="similarity">
    <text evidence="1">Belongs to the peptidase S33 family.</text>
</comment>
<dbReference type="GO" id="GO:0097176">
    <property type="term" value="P:epoxide metabolic process"/>
    <property type="evidence" value="ECO:0007669"/>
    <property type="project" value="TreeGrafter"/>
</dbReference>
<dbReference type="InterPro" id="IPR010497">
    <property type="entry name" value="Epoxide_hydro_N"/>
</dbReference>
<dbReference type="EMBL" id="FRCS01000010">
    <property type="protein sequence ID" value="SHN44287.1"/>
    <property type="molecule type" value="Genomic_DNA"/>
</dbReference>
<dbReference type="Gene3D" id="3.40.50.1820">
    <property type="entry name" value="alpha/beta hydrolase"/>
    <property type="match status" value="1"/>
</dbReference>
<evidence type="ECO:0000259" key="5">
    <source>
        <dbReference type="Pfam" id="PF06441"/>
    </source>
</evidence>
<keyword evidence="3" id="KW-0378">Hydrolase</keyword>